<protein>
    <submittedName>
        <fullName evidence="2">Uncharacterized protein</fullName>
    </submittedName>
</protein>
<proteinExistence type="predicted"/>
<organism evidence="2 3">
    <name type="scientific">Neobacillus kokaensis</name>
    <dbReference type="NCBI Taxonomy" id="2759023"/>
    <lineage>
        <taxon>Bacteria</taxon>
        <taxon>Bacillati</taxon>
        <taxon>Bacillota</taxon>
        <taxon>Bacilli</taxon>
        <taxon>Bacillales</taxon>
        <taxon>Bacillaceae</taxon>
        <taxon>Neobacillus</taxon>
    </lineage>
</organism>
<keyword evidence="1" id="KW-1133">Transmembrane helix</keyword>
<comment type="caution">
    <text evidence="2">The sequence shown here is derived from an EMBL/GenBank/DDBJ whole genome shotgun (WGS) entry which is preliminary data.</text>
</comment>
<keyword evidence="1" id="KW-0472">Membrane</keyword>
<dbReference type="Proteomes" id="UP000637074">
    <property type="component" value="Unassembled WGS sequence"/>
</dbReference>
<sequence length="62" mass="6694">MKNKNRLILTLVCSFLIFTVSTFRILTKSLSSTPLLAAYTLAIGGLVGVIANGVLLKRLQSN</sequence>
<accession>A0ABQ3NCI6</accession>
<reference evidence="2 3" key="1">
    <citation type="journal article" date="2022" name="Int. J. Syst. Evol. Microbiol.">
        <title>Neobacillus kokaensis sp. nov., isolated from soil.</title>
        <authorList>
            <person name="Yuki K."/>
            <person name="Matsubara H."/>
            <person name="Yamaguchi S."/>
        </authorList>
    </citation>
    <scope>NUCLEOTIDE SEQUENCE [LARGE SCALE GENOMIC DNA]</scope>
    <source>
        <strain evidence="2 3">LOB 377</strain>
    </source>
</reference>
<gene>
    <name evidence="2" type="ORF">AM1BK_51800</name>
</gene>
<keyword evidence="3" id="KW-1185">Reference proteome</keyword>
<name>A0ABQ3NCI6_9BACI</name>
<evidence type="ECO:0000313" key="3">
    <source>
        <dbReference type="Proteomes" id="UP000637074"/>
    </source>
</evidence>
<evidence type="ECO:0000313" key="2">
    <source>
        <dbReference type="EMBL" id="GHI01638.1"/>
    </source>
</evidence>
<dbReference type="EMBL" id="BNDS01000053">
    <property type="protein sequence ID" value="GHI01638.1"/>
    <property type="molecule type" value="Genomic_DNA"/>
</dbReference>
<dbReference type="RefSeq" id="WP_191277282.1">
    <property type="nucleotide sequence ID" value="NZ_BNDS01000053.1"/>
</dbReference>
<feature type="transmembrane region" description="Helical" evidence="1">
    <location>
        <begin position="38"/>
        <end position="56"/>
    </location>
</feature>
<keyword evidence="1" id="KW-0812">Transmembrane</keyword>
<evidence type="ECO:0000256" key="1">
    <source>
        <dbReference type="SAM" id="Phobius"/>
    </source>
</evidence>